<gene>
    <name evidence="2" type="ORF">L3Y34_010334</name>
</gene>
<feature type="region of interest" description="Disordered" evidence="1">
    <location>
        <begin position="1"/>
        <end position="77"/>
    </location>
</feature>
<feature type="compositionally biased region" description="Basic and acidic residues" evidence="1">
    <location>
        <begin position="114"/>
        <end position="134"/>
    </location>
</feature>
<organism evidence="2 3">
    <name type="scientific">Caenorhabditis briggsae</name>
    <dbReference type="NCBI Taxonomy" id="6238"/>
    <lineage>
        <taxon>Eukaryota</taxon>
        <taxon>Metazoa</taxon>
        <taxon>Ecdysozoa</taxon>
        <taxon>Nematoda</taxon>
        <taxon>Chromadorea</taxon>
        <taxon>Rhabditida</taxon>
        <taxon>Rhabditina</taxon>
        <taxon>Rhabditomorpha</taxon>
        <taxon>Rhabditoidea</taxon>
        <taxon>Rhabditidae</taxon>
        <taxon>Peloderinae</taxon>
        <taxon>Caenorhabditis</taxon>
    </lineage>
</organism>
<proteinExistence type="predicted"/>
<feature type="region of interest" description="Disordered" evidence="1">
    <location>
        <begin position="114"/>
        <end position="150"/>
    </location>
</feature>
<dbReference type="Proteomes" id="UP000827892">
    <property type="component" value="Chromosome X"/>
</dbReference>
<evidence type="ECO:0000256" key="1">
    <source>
        <dbReference type="SAM" id="MobiDB-lite"/>
    </source>
</evidence>
<feature type="compositionally biased region" description="Low complexity" evidence="1">
    <location>
        <begin position="25"/>
        <end position="52"/>
    </location>
</feature>
<evidence type="ECO:0000313" key="2">
    <source>
        <dbReference type="EMBL" id="ULT79684.1"/>
    </source>
</evidence>
<accession>A0AAE8ZJV0</accession>
<name>A0AAE8ZJV0_CAEBR</name>
<evidence type="ECO:0000313" key="3">
    <source>
        <dbReference type="Proteomes" id="UP000827892"/>
    </source>
</evidence>
<dbReference type="AlphaFoldDB" id="A0AAE8ZJV0"/>
<dbReference type="EMBL" id="CP090896">
    <property type="protein sequence ID" value="ULT79684.1"/>
    <property type="molecule type" value="Genomic_DNA"/>
</dbReference>
<reference evidence="2 3" key="1">
    <citation type="submission" date="2022-05" db="EMBL/GenBank/DDBJ databases">
        <title>Chromosome-level reference genomes for two strains of Caenorhabditis briggsae: an improved platform for comparative genomics.</title>
        <authorList>
            <person name="Stevens L."/>
            <person name="Andersen E.C."/>
        </authorList>
    </citation>
    <scope>NUCLEOTIDE SEQUENCE [LARGE SCALE GENOMIC DNA]</scope>
    <source>
        <strain evidence="2">QX1410_ONT</strain>
        <tissue evidence="2">Whole-organism</tissue>
    </source>
</reference>
<sequence length="165" mass="18812">MKFASLMDKNEDSNSELDDSGIGLGLDTTTTTSYSPQSSTFSHTATTSATRSKVLRNRDTGKSNYQNNILKQSTGRKHLVAMARKAVKKAAKTRQKMENAQARRQRHIQLIEQLCKEENNGEEKNTTTETKKEEFEEPPPRPPTRRCMFYREDTDVAKILRSKQL</sequence>
<protein>
    <submittedName>
        <fullName evidence="2">Uncharacterized protein</fullName>
    </submittedName>
</protein>
<feature type="compositionally biased region" description="Polar residues" evidence="1">
    <location>
        <begin position="62"/>
        <end position="73"/>
    </location>
</feature>